<feature type="domain" description="Glycosyltransferase 2-like" evidence="1">
    <location>
        <begin position="21"/>
        <end position="145"/>
    </location>
</feature>
<evidence type="ECO:0000313" key="4">
    <source>
        <dbReference type="Proteomes" id="UP000660885"/>
    </source>
</evidence>
<dbReference type="SUPFAM" id="SSF53756">
    <property type="entry name" value="UDP-Glycosyltransferase/glycogen phosphorylase"/>
    <property type="match status" value="1"/>
</dbReference>
<feature type="domain" description="Glycosyltransferase subfamily 4-like N-terminal" evidence="2">
    <location>
        <begin position="499"/>
        <end position="665"/>
    </location>
</feature>
<dbReference type="RefSeq" id="WP_202831065.1">
    <property type="nucleotide sequence ID" value="NZ_JAETWB010000002.1"/>
</dbReference>
<reference evidence="3 4" key="1">
    <citation type="submission" date="2021-01" db="EMBL/GenBank/DDBJ databases">
        <title>Belnapia mucosa sp. nov. and Belnapia arida sp. nov., isolated from the Tabernas Desert (Almeria, Spain).</title>
        <authorList>
            <person name="Molina-Menor E."/>
            <person name="Vidal-Verdu A."/>
            <person name="Calonge A."/>
            <person name="Satari L."/>
            <person name="Pereto J."/>
            <person name="Porcar M."/>
        </authorList>
    </citation>
    <scope>NUCLEOTIDE SEQUENCE [LARGE SCALE GENOMIC DNA]</scope>
    <source>
        <strain evidence="3 4">T18</strain>
    </source>
</reference>
<protein>
    <submittedName>
        <fullName evidence="3">Glycosyltransferase</fullName>
    </submittedName>
</protein>
<evidence type="ECO:0000259" key="2">
    <source>
        <dbReference type="Pfam" id="PF13439"/>
    </source>
</evidence>
<name>A0ABS1TZQ6_9PROT</name>
<proteinExistence type="predicted"/>
<dbReference type="Gene3D" id="3.40.50.2000">
    <property type="entry name" value="Glycogen Phosphorylase B"/>
    <property type="match status" value="2"/>
</dbReference>
<dbReference type="PANTHER" id="PTHR43685:SF2">
    <property type="entry name" value="GLYCOSYLTRANSFERASE 2-LIKE DOMAIN-CONTAINING PROTEIN"/>
    <property type="match status" value="1"/>
</dbReference>
<evidence type="ECO:0000259" key="1">
    <source>
        <dbReference type="Pfam" id="PF00535"/>
    </source>
</evidence>
<evidence type="ECO:0000313" key="3">
    <source>
        <dbReference type="EMBL" id="MBL6077907.1"/>
    </source>
</evidence>
<dbReference type="SUPFAM" id="SSF53448">
    <property type="entry name" value="Nucleotide-diphospho-sugar transferases"/>
    <property type="match status" value="1"/>
</dbReference>
<dbReference type="CDD" id="cd03801">
    <property type="entry name" value="GT4_PimA-like"/>
    <property type="match status" value="1"/>
</dbReference>
<dbReference type="InterPro" id="IPR029044">
    <property type="entry name" value="Nucleotide-diphossugar_trans"/>
</dbReference>
<accession>A0ABS1TZQ6</accession>
<dbReference type="InterPro" id="IPR028098">
    <property type="entry name" value="Glyco_trans_4-like_N"/>
</dbReference>
<keyword evidence="4" id="KW-1185">Reference proteome</keyword>
<comment type="caution">
    <text evidence="3">The sequence shown here is derived from an EMBL/GenBank/DDBJ whole genome shotgun (WGS) entry which is preliminary data.</text>
</comment>
<dbReference type="Gene3D" id="3.90.550.10">
    <property type="entry name" value="Spore Coat Polysaccharide Biosynthesis Protein SpsA, Chain A"/>
    <property type="match status" value="1"/>
</dbReference>
<gene>
    <name evidence="3" type="ORF">JMJ56_07815</name>
</gene>
<dbReference type="InterPro" id="IPR001173">
    <property type="entry name" value="Glyco_trans_2-like"/>
</dbReference>
<dbReference type="PANTHER" id="PTHR43685">
    <property type="entry name" value="GLYCOSYLTRANSFERASE"/>
    <property type="match status" value="1"/>
</dbReference>
<dbReference type="CDD" id="cd00761">
    <property type="entry name" value="Glyco_tranf_GTA_type"/>
    <property type="match status" value="1"/>
</dbReference>
<organism evidence="3 4">
    <name type="scientific">Belnapia arida</name>
    <dbReference type="NCBI Taxonomy" id="2804533"/>
    <lineage>
        <taxon>Bacteria</taxon>
        <taxon>Pseudomonadati</taxon>
        <taxon>Pseudomonadota</taxon>
        <taxon>Alphaproteobacteria</taxon>
        <taxon>Acetobacterales</taxon>
        <taxon>Roseomonadaceae</taxon>
        <taxon>Belnapia</taxon>
    </lineage>
</organism>
<dbReference type="Pfam" id="PF13439">
    <property type="entry name" value="Glyco_transf_4"/>
    <property type="match status" value="1"/>
</dbReference>
<sequence length="870" mass="94349">MMRTVQRPADSNWAAGVEVAVVIPAYRQPGLLPEAILSVLDQQGGPLSAVVVVDDGCPYPETAETALAFASLHPGRVFLLRRPNGGLSAARNTGIDFVLGALHGCRALHFLDADNRLHPHYLARALTALAAAPAEIGWVYPDIDEFGGHDHWTTGGAFSLMQLLTCNYCEAGSVVRREMVEGGLRFDEAMRDGFEDWDFWLSAAARGWRGQHLPHAGFRYRRRPESMLSSSERLRPLLLGQLHRKHARLFAPRRLLAAEAAEVPRFALHMPDEGQVRLVVDPAGEGTGLPPSQAREAMLAAMEQPSVCQYPEILCFTETSVLDLLARSGVLHMVFWWAERLLRDAHVAALEIVPTDQPMLALERPGPAEGQVASAPLVFARSQVLWAAAGDPSPAWIESLQGPKPQPITALLRLRLPAPGSLASPLPLRLLLLEVAALARLRRRWSPLPAGWKREYRPPRGRIAADAEAAIGIGRLLPRLPRPGLRDIGFLLPLFAFAGLEKVILNQAAVLRRRGWRTHLIVLGQGRIDRGAEFAGAFDTVMLLDGLGETAVSWEGGYFGAGVSHFGGSQAARDVLGVLAGLDVLINVHSLAGQALMAPLRRLGVRVFGGLHLIEHGPHGEPRGTPHVQAAYEHAYDGILVISRQLRDWCIGAGIPARKIHLVENAPGYATRPSRIAAALAARQRQRRLLQVLFLGRMDWQKGLDRLAAIIGHSAPLGLRWRVVGRAVLADAAVPELGVPIEPPAIEPAALDALYAWADVLVLPSRFEGVPLVVLEAQRMGCVVIATDVGAVAEAIRHGEDGFLVPHRQAEEAVIDGFLETLARLSADRALLAGVATAAAARLAKADWPVRMQDFLDHLDRLVPVQGQPG</sequence>
<dbReference type="Pfam" id="PF13692">
    <property type="entry name" value="Glyco_trans_1_4"/>
    <property type="match status" value="1"/>
</dbReference>
<dbReference type="InterPro" id="IPR050834">
    <property type="entry name" value="Glycosyltransf_2"/>
</dbReference>
<dbReference type="Proteomes" id="UP000660885">
    <property type="component" value="Unassembled WGS sequence"/>
</dbReference>
<dbReference type="EMBL" id="JAETWB010000002">
    <property type="protein sequence ID" value="MBL6077907.1"/>
    <property type="molecule type" value="Genomic_DNA"/>
</dbReference>
<dbReference type="Pfam" id="PF00535">
    <property type="entry name" value="Glycos_transf_2"/>
    <property type="match status" value="1"/>
</dbReference>